<gene>
    <name evidence="2" type="ORF">Vau01_001220</name>
</gene>
<proteinExistence type="predicted"/>
<evidence type="ECO:0000256" key="1">
    <source>
        <dbReference type="SAM" id="SignalP"/>
    </source>
</evidence>
<accession>A0A8J3YW00</accession>
<sequence>MALPAFTPVYRAIVAMLSALMAVADGEAGGFAAPESAALLPPQAARDVVSVAVTAITASTERADDLREYPFTLRQASGLAQRM</sequence>
<dbReference type="Proteomes" id="UP000612585">
    <property type="component" value="Unassembled WGS sequence"/>
</dbReference>
<reference evidence="2" key="1">
    <citation type="submission" date="2021-01" db="EMBL/GenBank/DDBJ databases">
        <title>Whole genome shotgun sequence of Virgisporangium aurantiacum NBRC 16421.</title>
        <authorList>
            <person name="Komaki H."/>
            <person name="Tamura T."/>
        </authorList>
    </citation>
    <scope>NUCLEOTIDE SEQUENCE</scope>
    <source>
        <strain evidence="2">NBRC 16421</strain>
    </source>
</reference>
<protein>
    <submittedName>
        <fullName evidence="2">Uncharacterized protein</fullName>
    </submittedName>
</protein>
<dbReference type="AlphaFoldDB" id="A0A8J3YW00"/>
<feature type="chain" id="PRO_5038603192" evidence="1">
    <location>
        <begin position="25"/>
        <end position="83"/>
    </location>
</feature>
<name>A0A8J3YW00_9ACTN</name>
<evidence type="ECO:0000313" key="3">
    <source>
        <dbReference type="Proteomes" id="UP000612585"/>
    </source>
</evidence>
<comment type="caution">
    <text evidence="2">The sequence shown here is derived from an EMBL/GenBank/DDBJ whole genome shotgun (WGS) entry which is preliminary data.</text>
</comment>
<evidence type="ECO:0000313" key="2">
    <source>
        <dbReference type="EMBL" id="GIJ52606.1"/>
    </source>
</evidence>
<feature type="signal peptide" evidence="1">
    <location>
        <begin position="1"/>
        <end position="24"/>
    </location>
</feature>
<dbReference type="EMBL" id="BOPG01000002">
    <property type="protein sequence ID" value="GIJ52606.1"/>
    <property type="molecule type" value="Genomic_DNA"/>
</dbReference>
<keyword evidence="3" id="KW-1185">Reference proteome</keyword>
<organism evidence="2 3">
    <name type="scientific">Virgisporangium aurantiacum</name>
    <dbReference type="NCBI Taxonomy" id="175570"/>
    <lineage>
        <taxon>Bacteria</taxon>
        <taxon>Bacillati</taxon>
        <taxon>Actinomycetota</taxon>
        <taxon>Actinomycetes</taxon>
        <taxon>Micromonosporales</taxon>
        <taxon>Micromonosporaceae</taxon>
        <taxon>Virgisporangium</taxon>
    </lineage>
</organism>
<keyword evidence="1" id="KW-0732">Signal</keyword>